<dbReference type="Pfam" id="PF03704">
    <property type="entry name" value="BTAD"/>
    <property type="match status" value="1"/>
</dbReference>
<dbReference type="GO" id="GO:0006355">
    <property type="term" value="P:regulation of DNA-templated transcription"/>
    <property type="evidence" value="ECO:0007669"/>
    <property type="project" value="InterPro"/>
</dbReference>
<dbReference type="SMART" id="SM01043">
    <property type="entry name" value="BTAD"/>
    <property type="match status" value="1"/>
</dbReference>
<dbReference type="GO" id="GO:0000160">
    <property type="term" value="P:phosphorelay signal transduction system"/>
    <property type="evidence" value="ECO:0007669"/>
    <property type="project" value="InterPro"/>
</dbReference>
<evidence type="ECO:0000256" key="3">
    <source>
        <dbReference type="ARBA" id="ARBA00023125"/>
    </source>
</evidence>
<evidence type="ECO:0000256" key="5">
    <source>
        <dbReference type="PROSITE-ProRule" id="PRU01091"/>
    </source>
</evidence>
<proteinExistence type="inferred from homology"/>
<dbReference type="SUPFAM" id="SSF52540">
    <property type="entry name" value="P-loop containing nucleoside triphosphate hydrolases"/>
    <property type="match status" value="1"/>
</dbReference>
<dbReference type="Gene3D" id="1.25.40.10">
    <property type="entry name" value="Tetratricopeptide repeat domain"/>
    <property type="match status" value="1"/>
</dbReference>
<dbReference type="Gene3D" id="3.40.50.300">
    <property type="entry name" value="P-loop containing nucleotide triphosphate hydrolases"/>
    <property type="match status" value="1"/>
</dbReference>
<organism evidence="7 8">
    <name type="scientific">Kutzneria kofuensis</name>
    <dbReference type="NCBI Taxonomy" id="103725"/>
    <lineage>
        <taxon>Bacteria</taxon>
        <taxon>Bacillati</taxon>
        <taxon>Actinomycetota</taxon>
        <taxon>Actinomycetes</taxon>
        <taxon>Pseudonocardiales</taxon>
        <taxon>Pseudonocardiaceae</taxon>
        <taxon>Kutzneria</taxon>
    </lineage>
</organism>
<keyword evidence="8" id="KW-1185">Reference proteome</keyword>
<dbReference type="GO" id="GO:0003677">
    <property type="term" value="F:DNA binding"/>
    <property type="evidence" value="ECO:0007669"/>
    <property type="project" value="UniProtKB-UniRule"/>
</dbReference>
<dbReference type="InterPro" id="IPR036388">
    <property type="entry name" value="WH-like_DNA-bd_sf"/>
</dbReference>
<feature type="domain" description="OmpR/PhoB-type" evidence="6">
    <location>
        <begin position="1"/>
        <end position="94"/>
    </location>
</feature>
<keyword evidence="4" id="KW-0804">Transcription</keyword>
<dbReference type="Pfam" id="PF00486">
    <property type="entry name" value="Trans_reg_C"/>
    <property type="match status" value="1"/>
</dbReference>
<feature type="DNA-binding region" description="OmpR/PhoB-type" evidence="5">
    <location>
        <begin position="1"/>
        <end position="94"/>
    </location>
</feature>
<dbReference type="PROSITE" id="PS51755">
    <property type="entry name" value="OMPR_PHOB"/>
    <property type="match status" value="1"/>
</dbReference>
<dbReference type="InterPro" id="IPR051677">
    <property type="entry name" value="AfsR-DnrI-RedD_regulator"/>
</dbReference>
<protein>
    <submittedName>
        <fullName evidence="7">DNA-binding SARP family transcriptional activator</fullName>
    </submittedName>
</protein>
<dbReference type="InterPro" id="IPR005158">
    <property type="entry name" value="BTAD"/>
</dbReference>
<dbReference type="AlphaFoldDB" id="A0A7W9KR77"/>
<reference evidence="7 8" key="1">
    <citation type="submission" date="2020-08" db="EMBL/GenBank/DDBJ databases">
        <title>Sequencing the genomes of 1000 actinobacteria strains.</title>
        <authorList>
            <person name="Klenk H.-P."/>
        </authorList>
    </citation>
    <scope>NUCLEOTIDE SEQUENCE [LARGE SCALE GENOMIC DNA]</scope>
    <source>
        <strain evidence="7 8">DSM 43851</strain>
    </source>
</reference>
<dbReference type="Proteomes" id="UP000585638">
    <property type="component" value="Unassembled WGS sequence"/>
</dbReference>
<evidence type="ECO:0000313" key="7">
    <source>
        <dbReference type="EMBL" id="MBB5897226.1"/>
    </source>
</evidence>
<evidence type="ECO:0000313" key="8">
    <source>
        <dbReference type="Proteomes" id="UP000585638"/>
    </source>
</evidence>
<comment type="caution">
    <text evidence="7">The sequence shown here is derived from an EMBL/GenBank/DDBJ whole genome shotgun (WGS) entry which is preliminary data.</text>
</comment>
<dbReference type="CDD" id="cd15831">
    <property type="entry name" value="BTAD"/>
    <property type="match status" value="1"/>
</dbReference>
<evidence type="ECO:0000256" key="4">
    <source>
        <dbReference type="ARBA" id="ARBA00023163"/>
    </source>
</evidence>
<evidence type="ECO:0000259" key="6">
    <source>
        <dbReference type="PROSITE" id="PS51755"/>
    </source>
</evidence>
<dbReference type="Gene3D" id="1.10.10.10">
    <property type="entry name" value="Winged helix-like DNA-binding domain superfamily/Winged helix DNA-binding domain"/>
    <property type="match status" value="1"/>
</dbReference>
<dbReference type="InterPro" id="IPR001867">
    <property type="entry name" value="OmpR/PhoB-type_DNA-bd"/>
</dbReference>
<dbReference type="PANTHER" id="PTHR35807:SF1">
    <property type="entry name" value="TRANSCRIPTIONAL REGULATOR REDD"/>
    <property type="match status" value="1"/>
</dbReference>
<dbReference type="InterPro" id="IPR011990">
    <property type="entry name" value="TPR-like_helical_dom_sf"/>
</dbReference>
<dbReference type="EMBL" id="JACHIR010000002">
    <property type="protein sequence ID" value="MBB5897226.1"/>
    <property type="molecule type" value="Genomic_DNA"/>
</dbReference>
<dbReference type="SUPFAM" id="SSF48452">
    <property type="entry name" value="TPR-like"/>
    <property type="match status" value="1"/>
</dbReference>
<keyword evidence="3 5" id="KW-0238">DNA-binding</keyword>
<dbReference type="InterPro" id="IPR016032">
    <property type="entry name" value="Sig_transdc_resp-reg_C-effctor"/>
</dbReference>
<dbReference type="SUPFAM" id="SSF46894">
    <property type="entry name" value="C-terminal effector domain of the bipartite response regulators"/>
    <property type="match status" value="1"/>
</dbReference>
<sequence length="437" mass="47652">MRYRVLGHVTVHDGPLGGPKPRTVLAALLLHANQVVSDRRLRDLVWGDSPPATVRSQLQIYVSGLRKLLGADTIQRQGSGYLIRVRPGELDLDVFNALVEQSRFREALELWPGPALGGCAESLVDDVRLDERRLAALEALFDGELEHGNAAALIGELRRLTAENPYRERLAEQLMLALHGSGRTSEALEAYATARRRLATELGIEPGDRLRDLHRRLLGGATPVPANTPVPAQLPHALEGFTGRHAELAALDADLAGWSGESVRIRVLSGEAGVGKTALALHWAHRVRREFPDGQLYVDLARMDPASALAALLRSLGIDKVPDLVDERAALFRSALADRKCLLLLDNAADADQVRPLLPGRSALVLVTSRVRLTGLVARDGARALPLHPRVRRGGNGVERQPERGHVAQIGVVLPHRVQLRSRQGLAEDPELVERTV</sequence>
<dbReference type="InterPro" id="IPR027417">
    <property type="entry name" value="P-loop_NTPase"/>
</dbReference>
<gene>
    <name evidence="7" type="ORF">BJ998_008485</name>
</gene>
<evidence type="ECO:0000256" key="1">
    <source>
        <dbReference type="ARBA" id="ARBA00005820"/>
    </source>
</evidence>
<dbReference type="SMART" id="SM00862">
    <property type="entry name" value="Trans_reg_C"/>
    <property type="match status" value="1"/>
</dbReference>
<dbReference type="PANTHER" id="PTHR35807">
    <property type="entry name" value="TRANSCRIPTIONAL REGULATOR REDD-RELATED"/>
    <property type="match status" value="1"/>
</dbReference>
<comment type="similarity">
    <text evidence="1">Belongs to the AfsR/DnrI/RedD regulatory family.</text>
</comment>
<evidence type="ECO:0000256" key="2">
    <source>
        <dbReference type="ARBA" id="ARBA00023015"/>
    </source>
</evidence>
<name>A0A7W9KR77_9PSEU</name>
<accession>A0A7W9KR77</accession>
<keyword evidence="2" id="KW-0805">Transcription regulation</keyword>